<comment type="caution">
    <text evidence="1">The sequence shown here is derived from an EMBL/GenBank/DDBJ whole genome shotgun (WGS) entry which is preliminary data.</text>
</comment>
<accession>A0ABV7SRW6</accession>
<protein>
    <recommendedName>
        <fullName evidence="3">ANTAR domain-containing protein</fullName>
    </recommendedName>
</protein>
<proteinExistence type="predicted"/>
<reference evidence="2" key="1">
    <citation type="journal article" date="2019" name="Int. J. Syst. Evol. Microbiol.">
        <title>The Global Catalogue of Microorganisms (GCM) 10K type strain sequencing project: providing services to taxonomists for standard genome sequencing and annotation.</title>
        <authorList>
            <consortium name="The Broad Institute Genomics Platform"/>
            <consortium name="The Broad Institute Genome Sequencing Center for Infectious Disease"/>
            <person name="Wu L."/>
            <person name="Ma J."/>
        </authorList>
    </citation>
    <scope>NUCLEOTIDE SEQUENCE [LARGE SCALE GENOMIC DNA]</scope>
    <source>
        <strain evidence="2">KCTC 42739</strain>
    </source>
</reference>
<sequence>MLRQCCAAHVAYASTDAEGKSPRVRRTGGTSERSALWAGVTKITKKARAQDRAARLHQEALNCLTIAVKEEAHSADLIDEALRLAKRSRELTGAE</sequence>
<gene>
    <name evidence="1" type="ORF">ACFONA_01555</name>
</gene>
<dbReference type="Proteomes" id="UP001595713">
    <property type="component" value="Unassembled WGS sequence"/>
</dbReference>
<dbReference type="EMBL" id="JBHRXP010000001">
    <property type="protein sequence ID" value="MFC3578835.1"/>
    <property type="molecule type" value="Genomic_DNA"/>
</dbReference>
<evidence type="ECO:0000313" key="2">
    <source>
        <dbReference type="Proteomes" id="UP001595713"/>
    </source>
</evidence>
<evidence type="ECO:0000313" key="1">
    <source>
        <dbReference type="EMBL" id="MFC3578835.1"/>
    </source>
</evidence>
<evidence type="ECO:0008006" key="3">
    <source>
        <dbReference type="Google" id="ProtNLM"/>
    </source>
</evidence>
<organism evidence="1 2">
    <name type="scientific">Sphingomonas hylomeconis</name>
    <dbReference type="NCBI Taxonomy" id="1395958"/>
    <lineage>
        <taxon>Bacteria</taxon>
        <taxon>Pseudomonadati</taxon>
        <taxon>Pseudomonadota</taxon>
        <taxon>Alphaproteobacteria</taxon>
        <taxon>Sphingomonadales</taxon>
        <taxon>Sphingomonadaceae</taxon>
        <taxon>Sphingomonas</taxon>
    </lineage>
</organism>
<dbReference type="RefSeq" id="WP_261293761.1">
    <property type="nucleotide sequence ID" value="NZ_JANQBK010000004.1"/>
</dbReference>
<name>A0ABV7SRW6_9SPHN</name>
<keyword evidence="2" id="KW-1185">Reference proteome</keyword>